<dbReference type="InterPro" id="IPR001206">
    <property type="entry name" value="Diacylglycerol_kinase_cat_dom"/>
</dbReference>
<accession>A0AAD9L4Q5</accession>
<gene>
    <name evidence="2" type="ORF">NP493_320g02047</name>
</gene>
<dbReference type="PANTHER" id="PTHR12358">
    <property type="entry name" value="SPHINGOSINE KINASE"/>
    <property type="match status" value="1"/>
</dbReference>
<dbReference type="InterPro" id="IPR016064">
    <property type="entry name" value="NAD/diacylglycerol_kinase_sf"/>
</dbReference>
<comment type="caution">
    <text evidence="2">The sequence shown here is derived from an EMBL/GenBank/DDBJ whole genome shotgun (WGS) entry which is preliminary data.</text>
</comment>
<dbReference type="EMBL" id="JAODUO010000319">
    <property type="protein sequence ID" value="KAK2183207.1"/>
    <property type="molecule type" value="Genomic_DNA"/>
</dbReference>
<dbReference type="Gene3D" id="2.60.200.40">
    <property type="match status" value="1"/>
</dbReference>
<evidence type="ECO:0000313" key="3">
    <source>
        <dbReference type="Proteomes" id="UP001209878"/>
    </source>
</evidence>
<feature type="domain" description="DAGKc" evidence="1">
    <location>
        <begin position="122"/>
        <end position="248"/>
    </location>
</feature>
<dbReference type="PROSITE" id="PS50146">
    <property type="entry name" value="DAGK"/>
    <property type="match status" value="1"/>
</dbReference>
<name>A0AAD9L4Q5_RIDPI</name>
<organism evidence="2 3">
    <name type="scientific">Ridgeia piscesae</name>
    <name type="common">Tubeworm</name>
    <dbReference type="NCBI Taxonomy" id="27915"/>
    <lineage>
        <taxon>Eukaryota</taxon>
        <taxon>Metazoa</taxon>
        <taxon>Spiralia</taxon>
        <taxon>Lophotrochozoa</taxon>
        <taxon>Annelida</taxon>
        <taxon>Polychaeta</taxon>
        <taxon>Sedentaria</taxon>
        <taxon>Canalipalpata</taxon>
        <taxon>Sabellida</taxon>
        <taxon>Siboglinidae</taxon>
        <taxon>Ridgeia</taxon>
    </lineage>
</organism>
<dbReference type="PANTHER" id="PTHR12358:SF111">
    <property type="entry name" value="CERAMIDE KINASE, ISOFORM A"/>
    <property type="match status" value="1"/>
</dbReference>
<dbReference type="InterPro" id="IPR017438">
    <property type="entry name" value="ATP-NAD_kinase_N"/>
</dbReference>
<dbReference type="Pfam" id="PF00781">
    <property type="entry name" value="DAGK_cat"/>
    <property type="match status" value="1"/>
</dbReference>
<dbReference type="Proteomes" id="UP001209878">
    <property type="component" value="Unassembled WGS sequence"/>
</dbReference>
<evidence type="ECO:0000259" key="1">
    <source>
        <dbReference type="PROSITE" id="PS50146"/>
    </source>
</evidence>
<evidence type="ECO:0000313" key="2">
    <source>
        <dbReference type="EMBL" id="KAK2183207.1"/>
    </source>
</evidence>
<dbReference type="InterPro" id="IPR050187">
    <property type="entry name" value="Lipid_Phosphate_FormReg"/>
</dbReference>
<dbReference type="Pfam" id="PF25382">
    <property type="entry name" value="PH_CERK"/>
    <property type="match status" value="1"/>
</dbReference>
<sequence length="459" mass="51199">MASSASETDQLKATLAIRNKPFLVKLTSSELCWESLCPNSPGAGASGTGYSQLFGSNSHAKGKFQYLEAITHDANVFSIWFIERYQQHRWRPRHVSFHSRDSSVAQKWVDRIKTILSRSELKRPRSLLIFINPIGGRKKGPSIYHKVAAPLFELADVSCDVVMTQRRNHARDILLEYDLAKVDGPPKNGWMGLYKKLYLGLPGYFSDVGSTDAVACSTSGTEDPMTAALHIILGDSVALDVGTVHQGDKFLRYNLSLLGYGDSVALDVGTVHQGDKFLRYNLSLLGYGYYGDCILESEATRWMGHADTTGWVIRGRFLAINSFLMSCRCRLSQSGPAPAAHLGDGCTDLVLIRQCSRAHFLQHLFRCTQKTDQFDLPFVDVFRVKAFQFRPLVEEYDDTHDASGCCSNGRQRLQPGAARNSVVHRQVLQMFARGIEDTDRKDCHDHLGCVHPSTDGKKM</sequence>
<dbReference type="GO" id="GO:0001729">
    <property type="term" value="F:ceramide kinase activity"/>
    <property type="evidence" value="ECO:0007669"/>
    <property type="project" value="TreeGrafter"/>
</dbReference>
<reference evidence="2" key="1">
    <citation type="journal article" date="2023" name="Mol. Biol. Evol.">
        <title>Third-Generation Sequencing Reveals the Adaptive Role of the Epigenome in Three Deep-Sea Polychaetes.</title>
        <authorList>
            <person name="Perez M."/>
            <person name="Aroh O."/>
            <person name="Sun Y."/>
            <person name="Lan Y."/>
            <person name="Juniper S.K."/>
            <person name="Young C.R."/>
            <person name="Angers B."/>
            <person name="Qian P.Y."/>
        </authorList>
    </citation>
    <scope>NUCLEOTIDE SEQUENCE</scope>
    <source>
        <strain evidence="2">R07B-5</strain>
    </source>
</reference>
<dbReference type="InterPro" id="IPR045363">
    <property type="entry name" value="CERK_C"/>
</dbReference>
<proteinExistence type="predicted"/>
<keyword evidence="3" id="KW-1185">Reference proteome</keyword>
<dbReference type="AlphaFoldDB" id="A0AAD9L4Q5"/>
<dbReference type="Gene3D" id="3.40.50.10330">
    <property type="entry name" value="Probable inorganic polyphosphate/atp-NAD kinase, domain 1"/>
    <property type="match status" value="1"/>
</dbReference>
<dbReference type="GO" id="GO:0006672">
    <property type="term" value="P:ceramide metabolic process"/>
    <property type="evidence" value="ECO:0007669"/>
    <property type="project" value="TreeGrafter"/>
</dbReference>
<dbReference type="InterPro" id="IPR057465">
    <property type="entry name" value="CERK_PH"/>
</dbReference>
<protein>
    <recommendedName>
        <fullName evidence="1">DAGKc domain-containing protein</fullName>
    </recommendedName>
</protein>
<dbReference type="SUPFAM" id="SSF111331">
    <property type="entry name" value="NAD kinase/diacylglycerol kinase-like"/>
    <property type="match status" value="1"/>
</dbReference>
<dbReference type="GO" id="GO:0016020">
    <property type="term" value="C:membrane"/>
    <property type="evidence" value="ECO:0007669"/>
    <property type="project" value="GOC"/>
</dbReference>
<dbReference type="Pfam" id="PF19280">
    <property type="entry name" value="CERK_C"/>
    <property type="match status" value="1"/>
</dbReference>